<gene>
    <name evidence="1" type="ORF">HUW51_02370</name>
</gene>
<accession>A0A7G7GEX7</accession>
<dbReference type="EMBL" id="CP055156">
    <property type="protein sequence ID" value="QNF35711.1"/>
    <property type="molecule type" value="Genomic_DNA"/>
</dbReference>
<dbReference type="KEGG" id="aswu:HUW51_02370"/>
<keyword evidence="2" id="KW-1185">Reference proteome</keyword>
<dbReference type="InterPro" id="IPR021457">
    <property type="entry name" value="DUF3108"/>
</dbReference>
<sequence length="256" mass="29562">MFLIVSGFVVQQPLDIPTEERPHFGTGEVLKYKVHYGLINAAEAEIEIAPEIHHVNNRPCYRANVFGKTVGSFDFFLRIRDTWRSFIDTSLIVPQKYYRNVEEGKYRKKENVTFNHNSKTALVETKQTLTLKIPDRVQDVVSGFYYLRTLDFDRYRPGDVIRMKGYFYKKIYDMQVVYKGRETIDTKAGTFKAFKLVPKMPSTDLFAGESSVSVYLSDDKNKVPVLIKANLLVGAVKVDLYEYSGLKYRLNFATSD</sequence>
<dbReference type="AlphaFoldDB" id="A0A7G7GEX7"/>
<dbReference type="Proteomes" id="UP000515237">
    <property type="component" value="Chromosome"/>
</dbReference>
<organism evidence="1 2">
    <name type="scientific">Adhaeribacter swui</name>
    <dbReference type="NCBI Taxonomy" id="2086471"/>
    <lineage>
        <taxon>Bacteria</taxon>
        <taxon>Pseudomonadati</taxon>
        <taxon>Bacteroidota</taxon>
        <taxon>Cytophagia</taxon>
        <taxon>Cytophagales</taxon>
        <taxon>Hymenobacteraceae</taxon>
        <taxon>Adhaeribacter</taxon>
    </lineage>
</organism>
<reference evidence="1 2" key="1">
    <citation type="journal article" date="2018" name="Int. J. Syst. Evol. Microbiol.">
        <title>Adhaeribacter swui sp. nov., isolated from wet mud.</title>
        <authorList>
            <person name="Kim D.U."/>
            <person name="Kim K.W."/>
            <person name="Kang M.S."/>
            <person name="Kim J.Y."/>
            <person name="Jang J.H."/>
            <person name="Kim M.K."/>
        </authorList>
    </citation>
    <scope>NUCLEOTIDE SEQUENCE [LARGE SCALE GENOMIC DNA]</scope>
    <source>
        <strain evidence="1 2">KCTC 52873</strain>
    </source>
</reference>
<protein>
    <submittedName>
        <fullName evidence="1">DUF3108 domain-containing protein</fullName>
    </submittedName>
</protein>
<evidence type="ECO:0000313" key="2">
    <source>
        <dbReference type="Proteomes" id="UP000515237"/>
    </source>
</evidence>
<name>A0A7G7GEX7_9BACT</name>
<dbReference type="Pfam" id="PF11306">
    <property type="entry name" value="DUF3108"/>
    <property type="match status" value="1"/>
</dbReference>
<evidence type="ECO:0000313" key="1">
    <source>
        <dbReference type="EMBL" id="QNF35711.1"/>
    </source>
</evidence>
<proteinExistence type="predicted"/>